<accession>A0ABY2D338</accession>
<dbReference type="PANTHER" id="PTHR22573:SF2">
    <property type="entry name" value="PHOSPHOGLUCOMUTASE"/>
    <property type="match status" value="1"/>
</dbReference>
<keyword evidence="2" id="KW-0460">Magnesium</keyword>
<evidence type="ECO:0000256" key="1">
    <source>
        <dbReference type="ARBA" id="ARBA00022723"/>
    </source>
</evidence>
<organism evidence="4 5">
    <name type="scientific">Halomonas marinisediminis</name>
    <dbReference type="NCBI Taxonomy" id="2546095"/>
    <lineage>
        <taxon>Bacteria</taxon>
        <taxon>Pseudomonadati</taxon>
        <taxon>Pseudomonadota</taxon>
        <taxon>Gammaproteobacteria</taxon>
        <taxon>Oceanospirillales</taxon>
        <taxon>Halomonadaceae</taxon>
        <taxon>Halomonas</taxon>
    </lineage>
</organism>
<evidence type="ECO:0000313" key="5">
    <source>
        <dbReference type="Proteomes" id="UP000294823"/>
    </source>
</evidence>
<keyword evidence="3" id="KW-0413">Isomerase</keyword>
<protein>
    <submittedName>
        <fullName evidence="4">Alpha-D-glucose phosphate-specific phosphoglucomutase</fullName>
    </submittedName>
</protein>
<name>A0ABY2D338_9GAMM</name>
<dbReference type="SUPFAM" id="SSF53738">
    <property type="entry name" value="Phosphoglucomutase, first 3 domains"/>
    <property type="match status" value="1"/>
</dbReference>
<dbReference type="EMBL" id="SLTR01000290">
    <property type="protein sequence ID" value="TDA88193.1"/>
    <property type="molecule type" value="Genomic_DNA"/>
</dbReference>
<feature type="non-terminal residue" evidence="4">
    <location>
        <position position="1"/>
    </location>
</feature>
<reference evidence="4 5" key="1">
    <citation type="submission" date="2019-03" db="EMBL/GenBank/DDBJ databases">
        <title>Halomonas marinisediminis sp. nov., a moderately halophilic bacterium isolated from the Bohai Gulf.</title>
        <authorList>
            <person name="Ji X."/>
        </authorList>
    </citation>
    <scope>NUCLEOTIDE SEQUENCE [LARGE SCALE GENOMIC DNA]</scope>
    <source>
        <strain evidence="4 5">204</strain>
    </source>
</reference>
<keyword evidence="5" id="KW-1185">Reference proteome</keyword>
<proteinExistence type="predicted"/>
<dbReference type="InterPro" id="IPR016055">
    <property type="entry name" value="A-D-PHexomutase_a/b/a-I/II/III"/>
</dbReference>
<keyword evidence="1" id="KW-0479">Metal-binding</keyword>
<dbReference type="InterPro" id="IPR045244">
    <property type="entry name" value="PGM"/>
</dbReference>
<dbReference type="PANTHER" id="PTHR22573">
    <property type="entry name" value="PHOSPHOHEXOMUTASE FAMILY MEMBER"/>
    <property type="match status" value="1"/>
</dbReference>
<dbReference type="Proteomes" id="UP000294823">
    <property type="component" value="Unassembled WGS sequence"/>
</dbReference>
<evidence type="ECO:0000256" key="2">
    <source>
        <dbReference type="ARBA" id="ARBA00022842"/>
    </source>
</evidence>
<sequence length="97" mass="10404">FGVKYNGPNGGPATEEVTDRIFAATQAITDYAMLDAQDVDLSTLGETRLGQMVVEVVDPVADYAALMAEIFDFDAIRALLAGGFRLHFDARHAITGP</sequence>
<gene>
    <name evidence="4" type="ORF">E0702_16735</name>
</gene>
<feature type="non-terminal residue" evidence="4">
    <location>
        <position position="97"/>
    </location>
</feature>
<comment type="caution">
    <text evidence="4">The sequence shown here is derived from an EMBL/GenBank/DDBJ whole genome shotgun (WGS) entry which is preliminary data.</text>
</comment>
<evidence type="ECO:0000256" key="3">
    <source>
        <dbReference type="ARBA" id="ARBA00023235"/>
    </source>
</evidence>
<dbReference type="Gene3D" id="3.40.120.10">
    <property type="entry name" value="Alpha-D-Glucose-1,6-Bisphosphate, subunit A, domain 3"/>
    <property type="match status" value="1"/>
</dbReference>
<evidence type="ECO:0000313" key="4">
    <source>
        <dbReference type="EMBL" id="TDA88193.1"/>
    </source>
</evidence>